<protein>
    <submittedName>
        <fullName evidence="1">Uncharacterized protein</fullName>
    </submittedName>
</protein>
<dbReference type="Proteomes" id="UP000320707">
    <property type="component" value="Unassembled WGS sequence"/>
</dbReference>
<evidence type="ECO:0000313" key="1">
    <source>
        <dbReference type="EMBL" id="TVY74074.1"/>
    </source>
</evidence>
<proteinExistence type="predicted"/>
<accession>A0A559LIH1</accession>
<gene>
    <name evidence="1" type="ORF">Focb16_v004739</name>
</gene>
<dbReference type="EMBL" id="SRMI01000003">
    <property type="protein sequence ID" value="TVY74074.1"/>
    <property type="molecule type" value="Genomic_DNA"/>
</dbReference>
<evidence type="ECO:0000313" key="2">
    <source>
        <dbReference type="Proteomes" id="UP000320707"/>
    </source>
</evidence>
<reference evidence="1 2" key="1">
    <citation type="journal article" date="2019" name="Microbiol. Resour. Announc.">
        <title>High-quality draft genome sequence of Fusarium oxysporum f. sp. cubense strain 160527, a causal agent of Panama disease.</title>
        <authorList>
            <person name="Asai S."/>
            <person name="Ayukawa Y."/>
            <person name="Gan P."/>
            <person name="Masuda S."/>
            <person name="Komatsu K."/>
            <person name="Shirasu K."/>
            <person name="Arie T."/>
        </authorList>
    </citation>
    <scope>NUCLEOTIDE SEQUENCE [LARGE SCALE GENOMIC DNA]</scope>
    <source>
        <strain evidence="1 2">160527</strain>
    </source>
</reference>
<name>A0A559LIH1_FUSOC</name>
<sequence>MPFYETPMIRVFPRGFVYPIPWGWPCAEGDRLGEEANPWESEDEKSKWRGFCIVSRVLANQADTCRISELMLDNKKLSTGINHFVFDQPNEEYDNLCNIVQRPGFRLLVLSLLAGYLFDCDAEGWDFYRNGIISNLLARASDLQEIVLQTDYPVDETCWGGDRKDFVSFSDIFPVDEWSSGGLE</sequence>
<dbReference type="AlphaFoldDB" id="A0A559LIH1"/>
<comment type="caution">
    <text evidence="1">The sequence shown here is derived from an EMBL/GenBank/DDBJ whole genome shotgun (WGS) entry which is preliminary data.</text>
</comment>
<organism evidence="1 2">
    <name type="scientific">Fusarium oxysporum f. sp. cubense</name>
    <dbReference type="NCBI Taxonomy" id="61366"/>
    <lineage>
        <taxon>Eukaryota</taxon>
        <taxon>Fungi</taxon>
        <taxon>Dikarya</taxon>
        <taxon>Ascomycota</taxon>
        <taxon>Pezizomycotina</taxon>
        <taxon>Sordariomycetes</taxon>
        <taxon>Hypocreomycetidae</taxon>
        <taxon>Hypocreales</taxon>
        <taxon>Nectriaceae</taxon>
        <taxon>Fusarium</taxon>
        <taxon>Fusarium oxysporum species complex</taxon>
    </lineage>
</organism>